<keyword evidence="2" id="KW-1185">Reference proteome</keyword>
<dbReference type="AlphaFoldDB" id="F6BFE8"/>
<sequence length="211" mass="24406">MKRFFAIVLIISTVFLFEISKNDDTYAMKKDISNKLIRFHVIANSDSKEDQSLKLKVRDAVIKSMNDKFIGVTNLKESEEIIKKNIPYIQKIAQDAVYANGKNYGVKVMYGRFDFPTKYYGTITLPAGNYNALKIVIGKGEGKNWWCVMFPPLCFIDITHGLTSEETKKELSRFLSEDELSMIETEKPQVKFKVVEVLERYFNEIRMALKD</sequence>
<dbReference type="NCBIfam" id="TIGR02837">
    <property type="entry name" value="spore_II_R"/>
    <property type="match status" value="1"/>
</dbReference>
<dbReference type="STRING" id="858215.Thexy_0166"/>
<organism evidence="1 2">
    <name type="scientific">Thermoanaerobacterium xylanolyticum (strain ATCC 49914 / DSM 7097 / LX-11)</name>
    <dbReference type="NCBI Taxonomy" id="858215"/>
    <lineage>
        <taxon>Bacteria</taxon>
        <taxon>Bacillati</taxon>
        <taxon>Bacillota</taxon>
        <taxon>Clostridia</taxon>
        <taxon>Thermoanaerobacterales</taxon>
        <taxon>Thermoanaerobacteraceae</taxon>
        <taxon>Thermoanaerobacterium</taxon>
    </lineage>
</organism>
<gene>
    <name evidence="1" type="ordered locus">Thexy_0166</name>
</gene>
<reference evidence="1" key="1">
    <citation type="submission" date="2011-05" db="EMBL/GenBank/DDBJ databases">
        <title>Complete sequence of Thermoanaerobacterium xylanolyticum LX-11.</title>
        <authorList>
            <consortium name="US DOE Joint Genome Institute"/>
            <person name="Lucas S."/>
            <person name="Han J."/>
            <person name="Lapidus A."/>
            <person name="Cheng J.-F."/>
            <person name="Goodwin L."/>
            <person name="Pitluck S."/>
            <person name="Peters L."/>
            <person name="Mikhailova N."/>
            <person name="Lu M."/>
            <person name="Han C."/>
            <person name="Tapia R."/>
            <person name="Land M."/>
            <person name="Hauser L."/>
            <person name="Kyrpides N."/>
            <person name="Ivanova N."/>
            <person name="Pagani I."/>
            <person name="Hemme C."/>
            <person name="Woyke T."/>
        </authorList>
    </citation>
    <scope>NUCLEOTIDE SEQUENCE</scope>
    <source>
        <strain evidence="1">LX-11</strain>
    </source>
</reference>
<dbReference type="KEGG" id="txy:Thexy_0166"/>
<proteinExistence type="predicted"/>
<protein>
    <submittedName>
        <fullName evidence="1">Stage II sporulation protein R</fullName>
    </submittedName>
</protein>
<dbReference type="EMBL" id="CP002739">
    <property type="protein sequence ID" value="AEF16226.1"/>
    <property type="molecule type" value="Genomic_DNA"/>
</dbReference>
<dbReference type="InterPro" id="IPR014202">
    <property type="entry name" value="Spore_II_R"/>
</dbReference>
<accession>F6BFE8</accession>
<dbReference type="eggNOG" id="ENOG5031K93">
    <property type="taxonomic scope" value="Bacteria"/>
</dbReference>
<dbReference type="Pfam" id="PF09551">
    <property type="entry name" value="Spore_II_R"/>
    <property type="match status" value="1"/>
</dbReference>
<evidence type="ECO:0000313" key="1">
    <source>
        <dbReference type="EMBL" id="AEF16226.1"/>
    </source>
</evidence>
<dbReference type="RefSeq" id="WP_013786987.1">
    <property type="nucleotide sequence ID" value="NC_015555.1"/>
</dbReference>
<name>F6BFE8_THEXL</name>
<dbReference type="HOGENOM" id="CLU_069310_2_0_9"/>
<dbReference type="Proteomes" id="UP000007239">
    <property type="component" value="Chromosome"/>
</dbReference>
<evidence type="ECO:0000313" key="2">
    <source>
        <dbReference type="Proteomes" id="UP000007239"/>
    </source>
</evidence>